<name>A0ABP8Y454_9ACTN</name>
<keyword evidence="1" id="KW-0812">Transmembrane</keyword>
<keyword evidence="1" id="KW-0472">Membrane</keyword>
<feature type="transmembrane region" description="Helical" evidence="1">
    <location>
        <begin position="15"/>
        <end position="37"/>
    </location>
</feature>
<keyword evidence="3" id="KW-1185">Reference proteome</keyword>
<comment type="caution">
    <text evidence="2">The sequence shown here is derived from an EMBL/GenBank/DDBJ whole genome shotgun (WGS) entry which is preliminary data.</text>
</comment>
<accession>A0ABP8Y454</accession>
<dbReference type="Proteomes" id="UP001499974">
    <property type="component" value="Unassembled WGS sequence"/>
</dbReference>
<dbReference type="RefSeq" id="WP_345524254.1">
    <property type="nucleotide sequence ID" value="NZ_BAABKM010000005.1"/>
</dbReference>
<proteinExistence type="predicted"/>
<evidence type="ECO:0000313" key="3">
    <source>
        <dbReference type="Proteomes" id="UP001499974"/>
    </source>
</evidence>
<evidence type="ECO:0008006" key="4">
    <source>
        <dbReference type="Google" id="ProtNLM"/>
    </source>
</evidence>
<keyword evidence="1" id="KW-1133">Transmembrane helix</keyword>
<reference evidence="3" key="1">
    <citation type="journal article" date="2019" name="Int. J. Syst. Evol. Microbiol.">
        <title>The Global Catalogue of Microorganisms (GCM) 10K type strain sequencing project: providing services to taxonomists for standard genome sequencing and annotation.</title>
        <authorList>
            <consortium name="The Broad Institute Genomics Platform"/>
            <consortium name="The Broad Institute Genome Sequencing Center for Infectious Disease"/>
            <person name="Wu L."/>
            <person name="Ma J."/>
        </authorList>
    </citation>
    <scope>NUCLEOTIDE SEQUENCE [LARGE SCALE GENOMIC DNA]</scope>
    <source>
        <strain evidence="3">JCM 18531</strain>
    </source>
</reference>
<sequence>MSTQRRSSRRDDERGLAAVLVAVVISATFFALCAVSVDLARMYLEAERVQKAADAAALAGVTWMPQDLNEATKAAVEVSGRNGFPNTGTTTVSVAPGRQPTQLDVKVSSKIDNIFAKYLGIGSSTVTRHAVADYTGPQPMGSPCNTMGDEPPGTANAGPAGSQLAVPSGASCTSTPDFWMNMNGPDVAKGNGDEYAVRGCGSASEWACTSGLVNTEFRPEGYFLLVRVLPAAVAKPITLQLYDPASVHTGDYCEKGVYGPLTNNMNIYAPDATTRYLMNTGGSPNEFCTGDMQANTSQPATVTSFGLRGPSDDHNPLNATPLAGCTRQYKGWYYVDKDEGKDSRGNQKPNLDGFMAKYLDKTNAAYDSQLAQVFHQWRTLCTFTPTQAGDYYLQVRTNVKLGGTTSGDGSYVPPDAATSAMFKQGEADDTSVHGGSSNRFAVRVYGTTPTISQAVSVASYGRMPIFANSDAASSTFNLIRVLPGAAGKTVVFKFFDVGDAPGNTGGTVTVLAPTDVIGSPIKNCTGTGFKTVTLPNCSISGVSNSANPSWNAQSETINIPIPTDYSCNYLSSGGCWFRVRVSFTSAVNDTTTWTAAVNGDPVRLIE</sequence>
<evidence type="ECO:0000256" key="1">
    <source>
        <dbReference type="SAM" id="Phobius"/>
    </source>
</evidence>
<protein>
    <recommendedName>
        <fullName evidence="4">Flp pilus-assembly TadG-like N-terminal domain-containing protein</fullName>
    </recommendedName>
</protein>
<organism evidence="2 3">
    <name type="scientific">Nocardioides conyzicola</name>
    <dbReference type="NCBI Taxonomy" id="1651781"/>
    <lineage>
        <taxon>Bacteria</taxon>
        <taxon>Bacillati</taxon>
        <taxon>Actinomycetota</taxon>
        <taxon>Actinomycetes</taxon>
        <taxon>Propionibacteriales</taxon>
        <taxon>Nocardioidaceae</taxon>
        <taxon>Nocardioides</taxon>
    </lineage>
</organism>
<dbReference type="EMBL" id="BAABKM010000005">
    <property type="protein sequence ID" value="GAA4721512.1"/>
    <property type="molecule type" value="Genomic_DNA"/>
</dbReference>
<gene>
    <name evidence="2" type="ORF">GCM10023349_47450</name>
</gene>
<evidence type="ECO:0000313" key="2">
    <source>
        <dbReference type="EMBL" id="GAA4721512.1"/>
    </source>
</evidence>